<dbReference type="AlphaFoldDB" id="A0A2K9P412"/>
<sequence length="125" mass="13380">MKKLTAGLLIAALIIVSAMPAFAFDENKIITNLSSYTGVLFLSDWKDEGIVLKNVKPVIVNEENTAIAAQLEYTEIPAFGGNIKNGSNGEELDLSSLAWFLDMNVKVTVATLAGGGYRIVSVTTI</sequence>
<proteinExistence type="predicted"/>
<reference evidence="2 3" key="1">
    <citation type="submission" date="2017-04" db="EMBL/GenBank/DDBJ databases">
        <title>Monoglobus pectinilyticus 14 draft genome.</title>
        <authorList>
            <person name="Kim C."/>
            <person name="Rosendale D.I."/>
            <person name="Kelly W.J."/>
            <person name="Tannock G.W."/>
            <person name="Patchett M.L."/>
            <person name="Jordens J.Z."/>
        </authorList>
    </citation>
    <scope>NUCLEOTIDE SEQUENCE [LARGE SCALE GENOMIC DNA]</scope>
    <source>
        <strain evidence="2 3">14</strain>
    </source>
</reference>
<evidence type="ECO:0000256" key="1">
    <source>
        <dbReference type="SAM" id="SignalP"/>
    </source>
</evidence>
<evidence type="ECO:0000313" key="3">
    <source>
        <dbReference type="Proteomes" id="UP000235589"/>
    </source>
</evidence>
<protein>
    <submittedName>
        <fullName evidence="2">Uncharacterized protein</fullName>
    </submittedName>
</protein>
<feature type="signal peptide" evidence="1">
    <location>
        <begin position="1"/>
        <end position="23"/>
    </location>
</feature>
<dbReference type="RefSeq" id="WP_102366139.1">
    <property type="nucleotide sequence ID" value="NZ_CP020991.1"/>
</dbReference>
<dbReference type="GeneID" id="98063215"/>
<dbReference type="Proteomes" id="UP000235589">
    <property type="component" value="Chromosome"/>
</dbReference>
<evidence type="ECO:0000313" key="2">
    <source>
        <dbReference type="EMBL" id="AUO19984.1"/>
    </source>
</evidence>
<keyword evidence="1" id="KW-0732">Signal</keyword>
<accession>A0A2K9P412</accession>
<feature type="chain" id="PRO_5014992203" evidence="1">
    <location>
        <begin position="24"/>
        <end position="125"/>
    </location>
</feature>
<name>A0A2K9P412_9FIRM</name>
<dbReference type="KEGG" id="mpec:B9O19_01835"/>
<keyword evidence="3" id="KW-1185">Reference proteome</keyword>
<gene>
    <name evidence="2" type="ORF">B9O19_01835</name>
</gene>
<organism evidence="2 3">
    <name type="scientific">Monoglobus pectinilyticus</name>
    <dbReference type="NCBI Taxonomy" id="1981510"/>
    <lineage>
        <taxon>Bacteria</taxon>
        <taxon>Bacillati</taxon>
        <taxon>Bacillota</taxon>
        <taxon>Clostridia</taxon>
        <taxon>Monoglobales</taxon>
        <taxon>Monoglobaceae</taxon>
        <taxon>Monoglobus</taxon>
    </lineage>
</organism>
<dbReference type="EMBL" id="CP020991">
    <property type="protein sequence ID" value="AUO19984.1"/>
    <property type="molecule type" value="Genomic_DNA"/>
</dbReference>